<feature type="compositionally biased region" description="Basic and acidic residues" evidence="1">
    <location>
        <begin position="35"/>
        <end position="46"/>
    </location>
</feature>
<evidence type="ECO:0000256" key="1">
    <source>
        <dbReference type="SAM" id="MobiDB-lite"/>
    </source>
</evidence>
<evidence type="ECO:0000259" key="3">
    <source>
        <dbReference type="Pfam" id="PF01882"/>
    </source>
</evidence>
<comment type="caution">
    <text evidence="4">The sequence shown here is derived from an EMBL/GenBank/DDBJ whole genome shotgun (WGS) entry which is preliminary data.</text>
</comment>
<organism evidence="4 5">
    <name type="scientific">Frondihabitans cladoniiphilus</name>
    <dbReference type="NCBI Taxonomy" id="715785"/>
    <lineage>
        <taxon>Bacteria</taxon>
        <taxon>Bacillati</taxon>
        <taxon>Actinomycetota</taxon>
        <taxon>Actinomycetes</taxon>
        <taxon>Micrococcales</taxon>
        <taxon>Microbacteriaceae</taxon>
        <taxon>Frondihabitans</taxon>
    </lineage>
</organism>
<dbReference type="EMBL" id="BAABLM010000001">
    <property type="protein sequence ID" value="GAA4665934.1"/>
    <property type="molecule type" value="Genomic_DNA"/>
</dbReference>
<feature type="transmembrane region" description="Helical" evidence="2">
    <location>
        <begin position="128"/>
        <end position="147"/>
    </location>
</feature>
<gene>
    <name evidence="4" type="ORF">GCM10025780_04300</name>
</gene>
<accession>A0ABP8VKN3</accession>
<dbReference type="Pfam" id="PF01882">
    <property type="entry name" value="DUF58"/>
    <property type="match status" value="1"/>
</dbReference>
<reference evidence="5" key="1">
    <citation type="journal article" date="2019" name="Int. J. Syst. Evol. Microbiol.">
        <title>The Global Catalogue of Microorganisms (GCM) 10K type strain sequencing project: providing services to taxonomists for standard genome sequencing and annotation.</title>
        <authorList>
            <consortium name="The Broad Institute Genomics Platform"/>
            <consortium name="The Broad Institute Genome Sequencing Center for Infectious Disease"/>
            <person name="Wu L."/>
            <person name="Ma J."/>
        </authorList>
    </citation>
    <scope>NUCLEOTIDE SEQUENCE [LARGE SCALE GENOMIC DNA]</scope>
    <source>
        <strain evidence="5">JCM 18956</strain>
    </source>
</reference>
<keyword evidence="5" id="KW-1185">Reference proteome</keyword>
<feature type="region of interest" description="Disordered" evidence="1">
    <location>
        <begin position="1"/>
        <end position="46"/>
    </location>
</feature>
<protein>
    <submittedName>
        <fullName evidence="4">DUF58 domain-containing protein</fullName>
    </submittedName>
</protein>
<evidence type="ECO:0000256" key="2">
    <source>
        <dbReference type="SAM" id="Phobius"/>
    </source>
</evidence>
<dbReference type="Proteomes" id="UP001501295">
    <property type="component" value="Unassembled WGS sequence"/>
</dbReference>
<dbReference type="PANTHER" id="PTHR34351">
    <property type="entry name" value="SLR1927 PROTEIN-RELATED"/>
    <property type="match status" value="1"/>
</dbReference>
<feature type="transmembrane region" description="Helical" evidence="2">
    <location>
        <begin position="101"/>
        <end position="122"/>
    </location>
</feature>
<name>A0ABP8VKN3_9MICO</name>
<sequence length="493" mass="52628">MTSPVVRPEAKSKGRKKDSRGRSSRSGPGRGPGTVRDRSRAAGDSRSENLFATGTQGLTNARTRLVGNRTGPGADLVVLLARIWRAIAAAARAVYRAASSVVTPLGWVMLGVAPAALVAGYLLGWIELVAVGYAVVVLLCLAALYVVGRNAFTIQLDLPHVRVAVGDEASGRVTIANPTRRRVLGVVVEVPIGAGLAEINLPGLRGKDSHSDTFSVPTARRGLVPVGPVRTVRGDPVGLARRELDWTGVVELFVHPRTIGIPSTSTGLIRDLEGNPTRDLSSSDISFHALREYLPGDERRHIHWKSTAKAGSYMVRQFEETRRSHLVIALSLANADFATEDEFELAVSVAASLGVRAIRDAREVTVVVSERTPDFASRKTLAVKSLSTLTRSRLLDELSTVDYDETALQITDVARVTGEQVDGISVAFLVVGSTTRITELRAAAAAFPPGVEAVAIVCDPESIPGMRRVADMTILTVGYLEDLQKSLAKSVTA</sequence>
<evidence type="ECO:0000313" key="4">
    <source>
        <dbReference type="EMBL" id="GAA4665934.1"/>
    </source>
</evidence>
<dbReference type="InterPro" id="IPR002881">
    <property type="entry name" value="DUF58"/>
</dbReference>
<proteinExistence type="predicted"/>
<feature type="domain" description="DUF58" evidence="3">
    <location>
        <begin position="290"/>
        <end position="371"/>
    </location>
</feature>
<evidence type="ECO:0000313" key="5">
    <source>
        <dbReference type="Proteomes" id="UP001501295"/>
    </source>
</evidence>
<keyword evidence="2" id="KW-0812">Transmembrane</keyword>
<dbReference type="RefSeq" id="WP_345372699.1">
    <property type="nucleotide sequence ID" value="NZ_BAABLM010000001.1"/>
</dbReference>
<feature type="compositionally biased region" description="Basic residues" evidence="1">
    <location>
        <begin position="13"/>
        <end position="23"/>
    </location>
</feature>
<keyword evidence="2" id="KW-0472">Membrane</keyword>
<keyword evidence="2" id="KW-1133">Transmembrane helix</keyword>